<sequence length="685" mass="74132">MSDSDDGAFESADEGETAAQGKEEPKKPTPQKTATQMPTTETETKPGVPEQRGKHAKEKPADNTKPLKEQGGAAAVDNKQKSPVDVSKEQTAKKEPHRAAMATQQTREKKVEGRDTARVVAKEGKVKGKKGRRTKGKEGSGMKMKEASEEKAKEGSEIKENEGDKIKTKEGDEVKTKEGSDVGVKEGSDIKTKEGDEIKTEEGDGIKTKEGDDINTKESDEVKTKEGNGVVTKEDSELVTKKGNDAVTDQGSKAITSEPETDSTECSGPVAGTEARDSEHQTEVKTQPGGENKAESEHSEASPKATRKVERRPPPVTEQAPQKKSSGWGWGGWGSSILSTATQSVASLTSTVGEGFSTVMETVEMSLGAVSPEELAEMSGRKRDGATELQELVRKVKDGPTDETMERTSTGSKQEKGEIGTAASDATKWGFIGFSNVRSAVKTTGMTIVTGGLDVLETIGKTTYDVLAEGDTGLKAILMKARDKPDLSKVLREAKDVAEVKAKENEEFEEARKAHFGAQFDEFQGLVQLEALESLSAECNNGVQTLLNTMPRLNLEDVKPQLLAIKEAFQLKDIDSDDDDEKEQDFGELVTEHASALGVNVSVEKLLQVEESIKKWLASYQESQDKRSIRQGKEIHQKAIQSLAEFTATTVAFFHRSGQLLLMDTTVPGTMYKKTAANLARYGQL</sequence>
<reference evidence="4" key="1">
    <citation type="journal article" date="2023" name="Mol. Biol. Evol.">
        <title>Third-Generation Sequencing Reveals the Adaptive Role of the Epigenome in Three Deep-Sea Polychaetes.</title>
        <authorList>
            <person name="Perez M."/>
            <person name="Aroh O."/>
            <person name="Sun Y."/>
            <person name="Lan Y."/>
            <person name="Juniper S.K."/>
            <person name="Young C.R."/>
            <person name="Angers B."/>
            <person name="Qian P.Y."/>
        </authorList>
    </citation>
    <scope>NUCLEOTIDE SEQUENCE</scope>
    <source>
        <strain evidence="4">R07B-5</strain>
    </source>
</reference>
<feature type="region of interest" description="Disordered" evidence="3">
    <location>
        <begin position="398"/>
        <end position="420"/>
    </location>
</feature>
<organism evidence="4 5">
    <name type="scientific">Ridgeia piscesae</name>
    <name type="common">Tubeworm</name>
    <dbReference type="NCBI Taxonomy" id="27915"/>
    <lineage>
        <taxon>Eukaryota</taxon>
        <taxon>Metazoa</taxon>
        <taxon>Spiralia</taxon>
        <taxon>Lophotrochozoa</taxon>
        <taxon>Annelida</taxon>
        <taxon>Polychaeta</taxon>
        <taxon>Sedentaria</taxon>
        <taxon>Canalipalpata</taxon>
        <taxon>Sabellida</taxon>
        <taxon>Siboglinidae</taxon>
        <taxon>Ridgeia</taxon>
    </lineage>
</organism>
<evidence type="ECO:0000256" key="1">
    <source>
        <dbReference type="ARBA" id="ARBA00006903"/>
    </source>
</evidence>
<dbReference type="Pfam" id="PF05334">
    <property type="entry name" value="DUF719"/>
    <property type="match status" value="1"/>
</dbReference>
<comment type="similarity">
    <text evidence="1">Belongs to the FAM114 family.</text>
</comment>
<feature type="compositionally biased region" description="Low complexity" evidence="3">
    <location>
        <begin position="30"/>
        <end position="41"/>
    </location>
</feature>
<feature type="compositionally biased region" description="Basic and acidic residues" evidence="3">
    <location>
        <begin position="106"/>
        <end position="126"/>
    </location>
</feature>
<accession>A0AAD9K3I5</accession>
<keyword evidence="2" id="KW-0597">Phosphoprotein</keyword>
<evidence type="ECO:0000256" key="2">
    <source>
        <dbReference type="ARBA" id="ARBA00022553"/>
    </source>
</evidence>
<feature type="compositionally biased region" description="Basic and acidic residues" evidence="3">
    <location>
        <begin position="292"/>
        <end position="313"/>
    </location>
</feature>
<dbReference type="PANTHER" id="PTHR12842:SF6">
    <property type="entry name" value="FI01459P"/>
    <property type="match status" value="1"/>
</dbReference>
<evidence type="ECO:0000313" key="4">
    <source>
        <dbReference type="EMBL" id="KAK2164087.1"/>
    </source>
</evidence>
<feature type="compositionally biased region" description="Basic and acidic residues" evidence="3">
    <location>
        <begin position="274"/>
        <end position="283"/>
    </location>
</feature>
<feature type="region of interest" description="Disordered" evidence="3">
    <location>
        <begin position="1"/>
        <end position="331"/>
    </location>
</feature>
<feature type="compositionally biased region" description="Basic and acidic residues" evidence="3">
    <location>
        <begin position="136"/>
        <end position="244"/>
    </location>
</feature>
<dbReference type="PANTHER" id="PTHR12842">
    <property type="entry name" value="FI01459P"/>
    <property type="match status" value="1"/>
</dbReference>
<dbReference type="Proteomes" id="UP001209878">
    <property type="component" value="Unassembled WGS sequence"/>
</dbReference>
<dbReference type="InterPro" id="IPR007998">
    <property type="entry name" value="DUF719"/>
</dbReference>
<protein>
    <submittedName>
        <fullName evidence="4">Uncharacterized protein</fullName>
    </submittedName>
</protein>
<feature type="compositionally biased region" description="Basic and acidic residues" evidence="3">
    <location>
        <begin position="58"/>
        <end position="68"/>
    </location>
</feature>
<feature type="compositionally biased region" description="Basic and acidic residues" evidence="3">
    <location>
        <begin position="78"/>
        <end position="98"/>
    </location>
</feature>
<gene>
    <name evidence="4" type="ORF">NP493_1431g00007</name>
</gene>
<keyword evidence="5" id="KW-1185">Reference proteome</keyword>
<dbReference type="AlphaFoldDB" id="A0AAD9K3I5"/>
<feature type="compositionally biased region" description="Acidic residues" evidence="3">
    <location>
        <begin position="1"/>
        <end position="16"/>
    </location>
</feature>
<dbReference type="EMBL" id="JAODUO010001432">
    <property type="protein sequence ID" value="KAK2164087.1"/>
    <property type="molecule type" value="Genomic_DNA"/>
</dbReference>
<proteinExistence type="inferred from homology"/>
<evidence type="ECO:0000313" key="5">
    <source>
        <dbReference type="Proteomes" id="UP001209878"/>
    </source>
</evidence>
<name>A0AAD9K3I5_RIDPI</name>
<comment type="caution">
    <text evidence="4">The sequence shown here is derived from an EMBL/GenBank/DDBJ whole genome shotgun (WGS) entry which is preliminary data.</text>
</comment>
<evidence type="ECO:0000256" key="3">
    <source>
        <dbReference type="SAM" id="MobiDB-lite"/>
    </source>
</evidence>